<accession>A0A0E9PWF0</accession>
<reference evidence="2" key="1">
    <citation type="submission" date="2014-11" db="EMBL/GenBank/DDBJ databases">
        <authorList>
            <person name="Amaro Gonzalez C."/>
        </authorList>
    </citation>
    <scope>NUCLEOTIDE SEQUENCE</scope>
</reference>
<feature type="transmembrane region" description="Helical" evidence="1">
    <location>
        <begin position="16"/>
        <end position="35"/>
    </location>
</feature>
<dbReference type="AlphaFoldDB" id="A0A0E9PWF0"/>
<proteinExistence type="predicted"/>
<reference evidence="2" key="2">
    <citation type="journal article" date="2015" name="Fish Shellfish Immunol.">
        <title>Early steps in the European eel (Anguilla anguilla)-Vibrio vulnificus interaction in the gills: Role of the RtxA13 toxin.</title>
        <authorList>
            <person name="Callol A."/>
            <person name="Pajuelo D."/>
            <person name="Ebbesson L."/>
            <person name="Teles M."/>
            <person name="MacKenzie S."/>
            <person name="Amaro C."/>
        </authorList>
    </citation>
    <scope>NUCLEOTIDE SEQUENCE</scope>
</reference>
<keyword evidence="1" id="KW-1133">Transmembrane helix</keyword>
<dbReference type="EMBL" id="GBXM01100167">
    <property type="protein sequence ID" value="JAH08410.1"/>
    <property type="molecule type" value="Transcribed_RNA"/>
</dbReference>
<evidence type="ECO:0000256" key="1">
    <source>
        <dbReference type="SAM" id="Phobius"/>
    </source>
</evidence>
<keyword evidence="1" id="KW-0812">Transmembrane</keyword>
<organism evidence="2">
    <name type="scientific">Anguilla anguilla</name>
    <name type="common">European freshwater eel</name>
    <name type="synonym">Muraena anguilla</name>
    <dbReference type="NCBI Taxonomy" id="7936"/>
    <lineage>
        <taxon>Eukaryota</taxon>
        <taxon>Metazoa</taxon>
        <taxon>Chordata</taxon>
        <taxon>Craniata</taxon>
        <taxon>Vertebrata</taxon>
        <taxon>Euteleostomi</taxon>
        <taxon>Actinopterygii</taxon>
        <taxon>Neopterygii</taxon>
        <taxon>Teleostei</taxon>
        <taxon>Anguilliformes</taxon>
        <taxon>Anguillidae</taxon>
        <taxon>Anguilla</taxon>
    </lineage>
</organism>
<keyword evidence="1" id="KW-0472">Membrane</keyword>
<evidence type="ECO:0000313" key="2">
    <source>
        <dbReference type="EMBL" id="JAH08410.1"/>
    </source>
</evidence>
<protein>
    <submittedName>
        <fullName evidence="2">Uncharacterized protein</fullName>
    </submittedName>
</protein>
<name>A0A0E9PWF0_ANGAN</name>
<sequence length="37" mass="4477">MEIFNPHFTDSTIHKFLTPFFMDLCWAVYLHLAFLET</sequence>